<dbReference type="RefSeq" id="WP_044040203.1">
    <property type="nucleotide sequence ID" value="NZ_HG917869.1"/>
</dbReference>
<organism evidence="2 3">
    <name type="scientific">Clostridium bornimense</name>
    <dbReference type="NCBI Taxonomy" id="1216932"/>
    <lineage>
        <taxon>Bacteria</taxon>
        <taxon>Bacillati</taxon>
        <taxon>Bacillota</taxon>
        <taxon>Clostridia</taxon>
        <taxon>Eubacteriales</taxon>
        <taxon>Clostridiaceae</taxon>
        <taxon>Clostridium</taxon>
    </lineage>
</organism>
<dbReference type="KEGG" id="clt:CM240_2915"/>
<dbReference type="HOGENOM" id="CLU_013985_3_4_9"/>
<dbReference type="CDD" id="cd04301">
    <property type="entry name" value="NAT_SF"/>
    <property type="match status" value="1"/>
</dbReference>
<name>W6S6M5_9CLOT</name>
<dbReference type="PROSITE" id="PS51186">
    <property type="entry name" value="GNAT"/>
    <property type="match status" value="1"/>
</dbReference>
<dbReference type="OrthoDB" id="9801656at2"/>
<gene>
    <name evidence="2" type="ORF">CM240_2915</name>
</gene>
<reference evidence="2" key="1">
    <citation type="submission" date="2013-11" db="EMBL/GenBank/DDBJ databases">
        <title>Complete genome sequence of Clostridum sp. M2/40.</title>
        <authorList>
            <person name="Wibberg D."/>
            <person name="Puehler A."/>
            <person name="Schlueter A."/>
        </authorList>
    </citation>
    <scope>NUCLEOTIDE SEQUENCE [LARGE SCALE GENOMIC DNA]</scope>
    <source>
        <strain evidence="2">Type strain: M2/40</strain>
    </source>
</reference>
<dbReference type="SUPFAM" id="SSF55729">
    <property type="entry name" value="Acyl-CoA N-acyltransferases (Nat)"/>
    <property type="match status" value="1"/>
</dbReference>
<protein>
    <submittedName>
        <fullName evidence="2">Acetyltransferase, GNAT family</fullName>
    </submittedName>
</protein>
<dbReference type="InterPro" id="IPR000182">
    <property type="entry name" value="GNAT_dom"/>
</dbReference>
<dbReference type="STRING" id="1216932.CM240_2915"/>
<keyword evidence="3" id="KW-1185">Reference proteome</keyword>
<sequence>MITTRRLVLKPYSERDQEDMIELLTNEKIKETFIIPDFNTRDEAVSMFKKLQEYSLSENHYELGIYKDQHLIGFINDVDMDDVKIEIGYVIHPDFHNKGYATEALAAVIEDLFKKGFCEVITGAFISNKASCRVMEKCGMERIDKEEDMFYHDKLHHCIYYSIKKTK</sequence>
<dbReference type="Pfam" id="PF13302">
    <property type="entry name" value="Acetyltransf_3"/>
    <property type="match status" value="1"/>
</dbReference>
<dbReference type="Proteomes" id="UP000019426">
    <property type="component" value="Chromosome M2/40_rep2"/>
</dbReference>
<feature type="domain" description="N-acetyltransferase" evidence="1">
    <location>
        <begin position="7"/>
        <end position="166"/>
    </location>
</feature>
<dbReference type="EMBL" id="HG917869">
    <property type="protein sequence ID" value="CDM70032.1"/>
    <property type="molecule type" value="Genomic_DNA"/>
</dbReference>
<keyword evidence="2" id="KW-0808">Transferase</keyword>
<evidence type="ECO:0000259" key="1">
    <source>
        <dbReference type="PROSITE" id="PS51186"/>
    </source>
</evidence>
<dbReference type="PANTHER" id="PTHR43792">
    <property type="entry name" value="GNAT FAMILY, PUTATIVE (AFU_ORTHOLOGUE AFUA_3G00765)-RELATED-RELATED"/>
    <property type="match status" value="1"/>
</dbReference>
<evidence type="ECO:0000313" key="2">
    <source>
        <dbReference type="EMBL" id="CDM70032.1"/>
    </source>
</evidence>
<dbReference type="InterPro" id="IPR051531">
    <property type="entry name" value="N-acetyltransferase"/>
</dbReference>
<accession>W6S6M5</accession>
<dbReference type="Gene3D" id="3.40.630.30">
    <property type="match status" value="1"/>
</dbReference>
<dbReference type="eggNOG" id="COG1670">
    <property type="taxonomic scope" value="Bacteria"/>
</dbReference>
<dbReference type="GO" id="GO:0016747">
    <property type="term" value="F:acyltransferase activity, transferring groups other than amino-acyl groups"/>
    <property type="evidence" value="ECO:0007669"/>
    <property type="project" value="InterPro"/>
</dbReference>
<dbReference type="InterPro" id="IPR016181">
    <property type="entry name" value="Acyl_CoA_acyltransferase"/>
</dbReference>
<dbReference type="AlphaFoldDB" id="W6S6M5"/>
<proteinExistence type="predicted"/>
<evidence type="ECO:0000313" key="3">
    <source>
        <dbReference type="Proteomes" id="UP000019426"/>
    </source>
</evidence>
<dbReference type="PATRIC" id="fig|1216932.3.peg.2881"/>